<sequence>MTLLALASMVPVEPIYAYERGHMQCAQLVHVARACLASGRCTNETLQELVSRVLAVNATEPMLMYPVLQYTRYEVSSWSVANRTVFTIKTLRASSESVEVYVLAASYPYSGKYRKFWLGKEWTLYNLTLWYMHSYASPFFNVPQLCPRIYDPSGLADVKPLEQCLWRVGVPGNYTLRDEFGIPVRVVVRG</sequence>
<dbReference type="HOGENOM" id="CLU_1425157_0_0_2"/>
<protein>
    <submittedName>
        <fullName evidence="1">Uncharacterized protein</fullName>
    </submittedName>
</protein>
<accession>A0A0F7FI71</accession>
<keyword evidence="2" id="KW-1185">Reference proteome</keyword>
<evidence type="ECO:0000313" key="2">
    <source>
        <dbReference type="Proteomes" id="UP000067434"/>
    </source>
</evidence>
<dbReference type="STRING" id="1550241.MA03_07285"/>
<dbReference type="Proteomes" id="UP000067434">
    <property type="component" value="Chromosome"/>
</dbReference>
<proteinExistence type="predicted"/>
<name>A0A0F7FI71_9CREN</name>
<dbReference type="EMBL" id="CP009961">
    <property type="protein sequence ID" value="AKG39083.1"/>
    <property type="molecule type" value="Genomic_DNA"/>
</dbReference>
<dbReference type="KEGG" id="thf:MA03_07285"/>
<organism evidence="1 2">
    <name type="scientific">Infirmifilum uzonense</name>
    <dbReference type="NCBI Taxonomy" id="1550241"/>
    <lineage>
        <taxon>Archaea</taxon>
        <taxon>Thermoproteota</taxon>
        <taxon>Thermoprotei</taxon>
        <taxon>Thermofilales</taxon>
        <taxon>Thermofilaceae</taxon>
        <taxon>Infirmifilum</taxon>
    </lineage>
</organism>
<dbReference type="AlphaFoldDB" id="A0A0F7FI71"/>
<gene>
    <name evidence="1" type="ORF">MA03_07285</name>
</gene>
<reference evidence="1 2" key="1">
    <citation type="journal article" date="2015" name="Stand. Genomic Sci.">
        <title>Complete genome sequence of and proposal of Thermofilum uzonense sp. nov. a novel hyperthermophilic crenarchaeon and emended description of the genus Thermofilum.</title>
        <authorList>
            <person name="Toshchakov S.V."/>
            <person name="Korzhenkov A.A."/>
            <person name="Samarov N.I."/>
            <person name="Mazunin I.O."/>
            <person name="Mozhey O.I."/>
            <person name="Shmyr I.S."/>
            <person name="Derbikova K.S."/>
            <person name="Taranov E.A."/>
            <person name="Dominova I.N."/>
            <person name="Bonch-Osmolovskaya E.A."/>
            <person name="Patrushev M.V."/>
            <person name="Podosokorskaya O.A."/>
            <person name="Kublanov I.V."/>
        </authorList>
    </citation>
    <scope>NUCLEOTIDE SEQUENCE [LARGE SCALE GENOMIC DNA]</scope>
    <source>
        <strain evidence="1 2">1807-2</strain>
    </source>
</reference>
<dbReference type="PATRIC" id="fig|1550241.5.peg.1507"/>
<evidence type="ECO:0000313" key="1">
    <source>
        <dbReference type="EMBL" id="AKG39083.1"/>
    </source>
</evidence>